<evidence type="ECO:0000256" key="18">
    <source>
        <dbReference type="ARBA" id="ARBA00023303"/>
    </source>
</evidence>
<keyword evidence="3" id="KW-1003">Cell membrane</keyword>
<evidence type="ECO:0000313" key="25">
    <source>
        <dbReference type="EMBL" id="RXM99788.1"/>
    </source>
</evidence>
<dbReference type="SUPFAM" id="SSF90112">
    <property type="entry name" value="Neurotransmitter-gated ion-channel transmembrane pore"/>
    <property type="match status" value="2"/>
</dbReference>
<evidence type="ECO:0000256" key="22">
    <source>
        <dbReference type="RuleBase" id="RU000687"/>
    </source>
</evidence>
<dbReference type="Pfam" id="PF00089">
    <property type="entry name" value="Trypsin"/>
    <property type="match status" value="1"/>
</dbReference>
<keyword evidence="9 22" id="KW-1133">Transmembrane helix</keyword>
<dbReference type="GO" id="GO:0006508">
    <property type="term" value="P:proteolysis"/>
    <property type="evidence" value="ECO:0007669"/>
    <property type="project" value="UniProtKB-KW"/>
</dbReference>
<comment type="similarity">
    <text evidence="22">Belongs to the ligand-gated ion channel (TC 1.A.9) family.</text>
</comment>
<dbReference type="InterPro" id="IPR001254">
    <property type="entry name" value="Trypsin_dom"/>
</dbReference>
<keyword evidence="5 22" id="KW-0812">Transmembrane</keyword>
<organism evidence="25 26">
    <name type="scientific">Acipenser ruthenus</name>
    <name type="common">Sterlet sturgeon</name>
    <dbReference type="NCBI Taxonomy" id="7906"/>
    <lineage>
        <taxon>Eukaryota</taxon>
        <taxon>Metazoa</taxon>
        <taxon>Chordata</taxon>
        <taxon>Craniata</taxon>
        <taxon>Vertebrata</taxon>
        <taxon>Euteleostomi</taxon>
        <taxon>Actinopterygii</taxon>
        <taxon>Chondrostei</taxon>
        <taxon>Acipenseriformes</taxon>
        <taxon>Acipenseridae</taxon>
        <taxon>Acipenser</taxon>
    </lineage>
</organism>
<evidence type="ECO:0000256" key="14">
    <source>
        <dbReference type="ARBA" id="ARBA00023170"/>
    </source>
</evidence>
<evidence type="ECO:0000256" key="23">
    <source>
        <dbReference type="RuleBase" id="RU363034"/>
    </source>
</evidence>
<feature type="domain" description="Peptidase S1" evidence="24">
    <location>
        <begin position="193"/>
        <end position="422"/>
    </location>
</feature>
<evidence type="ECO:0000256" key="17">
    <source>
        <dbReference type="ARBA" id="ARBA00023286"/>
    </source>
</evidence>
<keyword evidence="10" id="KW-0770">Synapse</keyword>
<dbReference type="InterPro" id="IPR036719">
    <property type="entry name" value="Neuro-gated_channel_TM_sf"/>
</dbReference>
<evidence type="ECO:0000256" key="16">
    <source>
        <dbReference type="ARBA" id="ARBA00023257"/>
    </source>
</evidence>
<evidence type="ECO:0000256" key="20">
    <source>
        <dbReference type="ARBA" id="ARBA00034430"/>
    </source>
</evidence>
<dbReference type="InterPro" id="IPR009003">
    <property type="entry name" value="Peptidase_S1_PA"/>
</dbReference>
<evidence type="ECO:0000256" key="21">
    <source>
        <dbReference type="ARBA" id="ARBA00036239"/>
    </source>
</evidence>
<dbReference type="InterPro" id="IPR018114">
    <property type="entry name" value="TRYPSIN_HIS"/>
</dbReference>
<feature type="transmembrane region" description="Helical" evidence="22">
    <location>
        <begin position="968"/>
        <end position="987"/>
    </location>
</feature>
<keyword evidence="6" id="KW-0732">Signal</keyword>
<dbReference type="Pfam" id="PF02932">
    <property type="entry name" value="Neur_chan_memb"/>
    <property type="match status" value="2"/>
</dbReference>
<comment type="caution">
    <text evidence="25">The sequence shown here is derived from an EMBL/GenBank/DDBJ whole genome shotgun (WGS) entry which is preliminary data.</text>
</comment>
<keyword evidence="17" id="KW-1071">Ligand-gated ion channel</keyword>
<keyword evidence="12 22" id="KW-0472">Membrane</keyword>
<dbReference type="Gene3D" id="2.40.10.10">
    <property type="entry name" value="Trypsin-like serine proteases"/>
    <property type="match status" value="1"/>
</dbReference>
<reference evidence="25 26" key="1">
    <citation type="submission" date="2019-01" db="EMBL/GenBank/DDBJ databases">
        <title>Draft Genome and Complete Hox-Cluster Characterization of the Sterlet Sturgeon (Acipenser ruthenus).</title>
        <authorList>
            <person name="Wei Q."/>
        </authorList>
    </citation>
    <scope>NUCLEOTIDE SEQUENCE [LARGE SCALE GENOMIC DNA]</scope>
    <source>
        <strain evidence="25">WHYD16114868_AA</strain>
        <tissue evidence="25">Blood</tissue>
    </source>
</reference>
<dbReference type="PRINTS" id="PR00254">
    <property type="entry name" value="NICOTINICR"/>
</dbReference>
<dbReference type="InterPro" id="IPR038050">
    <property type="entry name" value="Neuro_actylchol_rec"/>
</dbReference>
<evidence type="ECO:0000256" key="10">
    <source>
        <dbReference type="ARBA" id="ARBA00023018"/>
    </source>
</evidence>
<dbReference type="PRINTS" id="PR00252">
    <property type="entry name" value="NRIONCHANNEL"/>
</dbReference>
<accession>A0A662YW67</accession>
<comment type="catalytic activity">
    <reaction evidence="20">
        <text>K(+)(in) = K(+)(out)</text>
        <dbReference type="Rhea" id="RHEA:29463"/>
        <dbReference type="ChEBI" id="CHEBI:29103"/>
    </reaction>
</comment>
<dbReference type="InterPro" id="IPR006202">
    <property type="entry name" value="Neur_chan_lig-bd"/>
</dbReference>
<dbReference type="InterPro" id="IPR006201">
    <property type="entry name" value="Neur_channel"/>
</dbReference>
<evidence type="ECO:0000259" key="24">
    <source>
        <dbReference type="PROSITE" id="PS50240"/>
    </source>
</evidence>
<dbReference type="PROSITE" id="PS00134">
    <property type="entry name" value="TRYPSIN_HIS"/>
    <property type="match status" value="1"/>
</dbReference>
<keyword evidence="16" id="KW-0628">Postsynaptic cell membrane</keyword>
<protein>
    <submittedName>
        <fullName evidence="25">Acetylcholine receptor subunit gamma</fullName>
    </submittedName>
</protein>
<dbReference type="CDD" id="cd19028">
    <property type="entry name" value="LGIC_ECD_nAChR_D"/>
    <property type="match status" value="1"/>
</dbReference>
<dbReference type="GO" id="GO:0022848">
    <property type="term" value="F:acetylcholine-gated monoatomic cation-selective channel activity"/>
    <property type="evidence" value="ECO:0007669"/>
    <property type="project" value="InterPro"/>
</dbReference>
<comment type="function">
    <text evidence="1">After binding acetylcholine, the AChR responds by an extensive change in conformation that affects all subunits and leads to opening of an ion-conducting channel across the plasma membrane.</text>
</comment>
<dbReference type="Gene3D" id="2.70.170.10">
    <property type="entry name" value="Neurotransmitter-gated ion-channel ligand-binding domain"/>
    <property type="match status" value="2"/>
</dbReference>
<evidence type="ECO:0000256" key="2">
    <source>
        <dbReference type="ARBA" id="ARBA00022448"/>
    </source>
</evidence>
<evidence type="ECO:0000313" key="26">
    <source>
        <dbReference type="Proteomes" id="UP000289886"/>
    </source>
</evidence>
<dbReference type="GO" id="GO:0004888">
    <property type="term" value="F:transmembrane signaling receptor activity"/>
    <property type="evidence" value="ECO:0007669"/>
    <property type="project" value="InterPro"/>
</dbReference>
<evidence type="ECO:0000256" key="4">
    <source>
        <dbReference type="ARBA" id="ARBA00022670"/>
    </source>
</evidence>
<evidence type="ECO:0000256" key="6">
    <source>
        <dbReference type="ARBA" id="ARBA00022729"/>
    </source>
</evidence>
<evidence type="ECO:0000256" key="5">
    <source>
        <dbReference type="ARBA" id="ARBA00022692"/>
    </source>
</evidence>
<feature type="transmembrane region" description="Helical" evidence="22">
    <location>
        <begin position="852"/>
        <end position="874"/>
    </location>
</feature>
<dbReference type="InterPro" id="IPR002394">
    <property type="entry name" value="Nicotinic_acetylcholine_rcpt"/>
</dbReference>
<evidence type="ECO:0000256" key="15">
    <source>
        <dbReference type="ARBA" id="ARBA00023180"/>
    </source>
</evidence>
<dbReference type="SUPFAM" id="SSF63712">
    <property type="entry name" value="Nicotinic receptor ligand binding domain-like"/>
    <property type="match status" value="3"/>
</dbReference>
<proteinExistence type="inferred from homology"/>
<dbReference type="Proteomes" id="UP000289886">
    <property type="component" value="Unassembled WGS sequence"/>
</dbReference>
<evidence type="ECO:0000256" key="19">
    <source>
        <dbReference type="ARBA" id="ARBA00034104"/>
    </source>
</evidence>
<comment type="catalytic activity">
    <reaction evidence="21">
        <text>Na(+)(in) = Na(+)(out)</text>
        <dbReference type="Rhea" id="RHEA:34963"/>
        <dbReference type="ChEBI" id="CHEBI:29101"/>
    </reaction>
</comment>
<evidence type="ECO:0000256" key="11">
    <source>
        <dbReference type="ARBA" id="ARBA00023065"/>
    </source>
</evidence>
<keyword evidence="18 22" id="KW-0407">Ion channel</keyword>
<evidence type="ECO:0000256" key="1">
    <source>
        <dbReference type="ARBA" id="ARBA00003328"/>
    </source>
</evidence>
<dbReference type="SUPFAM" id="SSF50494">
    <property type="entry name" value="Trypsin-like serine proteases"/>
    <property type="match status" value="1"/>
</dbReference>
<dbReference type="PANTHER" id="PTHR18945">
    <property type="entry name" value="NEUROTRANSMITTER GATED ION CHANNEL"/>
    <property type="match status" value="1"/>
</dbReference>
<keyword evidence="13" id="KW-1015">Disulfide bond</keyword>
<evidence type="ECO:0000256" key="12">
    <source>
        <dbReference type="ARBA" id="ARBA00023136"/>
    </source>
</evidence>
<evidence type="ECO:0000256" key="9">
    <source>
        <dbReference type="ARBA" id="ARBA00022989"/>
    </source>
</evidence>
<keyword evidence="15" id="KW-0325">Glycoprotein</keyword>
<dbReference type="Gene3D" id="1.20.58.390">
    <property type="entry name" value="Neurotransmitter-gated ion-channel transmembrane domain"/>
    <property type="match status" value="5"/>
</dbReference>
<keyword evidence="11 22" id="KW-0406">Ion transport</keyword>
<comment type="subcellular location">
    <subcellularLocation>
        <location evidence="19">Postsynaptic cell membrane</location>
        <topology evidence="19">Multi-pass membrane protein</topology>
    </subcellularLocation>
</comment>
<dbReference type="InterPro" id="IPR018000">
    <property type="entry name" value="Neurotransmitter_ion_chnl_CS"/>
</dbReference>
<feature type="transmembrane region" description="Helical" evidence="22">
    <location>
        <begin position="769"/>
        <end position="792"/>
    </location>
</feature>
<keyword evidence="2 22" id="KW-0813">Transport</keyword>
<feature type="transmembrane region" description="Helical" evidence="22">
    <location>
        <begin position="1421"/>
        <end position="1443"/>
    </location>
</feature>
<name>A0A662YW67_ACIRT</name>
<dbReference type="CDD" id="cd00190">
    <property type="entry name" value="Tryp_SPc"/>
    <property type="match status" value="1"/>
</dbReference>
<keyword evidence="14 25" id="KW-0675">Receptor</keyword>
<dbReference type="PROSITE" id="PS50240">
    <property type="entry name" value="TRYPSIN_DOM"/>
    <property type="match status" value="1"/>
</dbReference>
<dbReference type="PROSITE" id="PS00236">
    <property type="entry name" value="NEUROTR_ION_CHANNEL"/>
    <property type="match status" value="2"/>
</dbReference>
<dbReference type="SMART" id="SM00020">
    <property type="entry name" value="Tryp_SPc"/>
    <property type="match status" value="1"/>
</dbReference>
<dbReference type="InterPro" id="IPR033116">
    <property type="entry name" value="TRYPSIN_SER"/>
</dbReference>
<evidence type="ECO:0000256" key="13">
    <source>
        <dbReference type="ARBA" id="ARBA00023157"/>
    </source>
</evidence>
<dbReference type="InterPro" id="IPR043504">
    <property type="entry name" value="Peptidase_S1_PA_chymotrypsin"/>
</dbReference>
<dbReference type="FunFam" id="1.20.58.390:FF:000036">
    <property type="entry name" value="Nicotinic acetylcholine receptor subunit gamma"/>
    <property type="match status" value="1"/>
</dbReference>
<feature type="transmembrane region" description="Helical" evidence="22">
    <location>
        <begin position="1250"/>
        <end position="1276"/>
    </location>
</feature>
<keyword evidence="4 23" id="KW-0645">Protease</keyword>
<dbReference type="InterPro" id="IPR006029">
    <property type="entry name" value="Neurotrans-gated_channel_TM"/>
</dbReference>
<sequence length="1460" mass="164875">MRWCDVLFCHHPAVCLEQPVCSCRSVVMRWCDDVLVGIHALSERGTVVLEAALAGALSAVNVAVSESSRVERECEGCAPCLYQDCGQWSGPCVAAPAVPPAEPSCEEIGQAQGQSDERERNWALSQTCRFYRRRCPAEESCLRVMRESCSARVLQCSLMNTVKNLEPVFSTKTQGVCGRQAVVSNVTQPRSRIMGGSPAALGGWPWLVSLQLDGGMMCGGVLVDRSWVLTAAHCFIGSRNENSWSVVVGEYDLTQTDPEEQVLQVNRILTHPKFNQKSFNNDIALVELTSSVPVSRHVAPVCLPSAGGEPAVGTACYVAGWGSLYEDVVMEAKVPVLSQGTCKSALGKELLTSTMFCAGYLSGGIDSCQGDSGGPLMCQDPQTGLFQLYGITSWGNGCGERGKPGVYTRFTAFSDWVSTEIQKASGSREPTCPELLKAEQKRSEFGHLCQFYTGSCPPSLGDTACTRLAEEKCHSQHKKCQLRSFLQTLLELLRQAEDFIRDKVDLTFFTQTLPQFMEQIYSSTFARRERRDAPSQTVSTARNQEERLLNHLFKDRAYNKEQRPVQSQDEVVDVYLALTLSNLISLKEVDETLTTNVWIEHGWYDHRLSWNASEFDDISILRLPPRLVWLPEIVLENNNDAQFQVAYYCNVLVDPSGYMYWLPPAIFRSSCAINVNFFPFDWQNCTLKFSSLTYNAKEIRMHLKVETDPDTAENFPVEWIIIDPAGFTENGEWEIIHKPARKNIHKDVPLDSSKHQDITFYLIIKRKPLFYIINIIIPSILISFMASLVYYLPADTHRPNAKSELDMTDQLLAEMKPAVDGANYIVENMKDKNDYNEEKDNWNSIARTVDRLCLVLVTPVMILGTIVIFFMGMYNHPPPLPFEGDPYDYLESNRRLCRVPGVSVVLSRNQEETLLKDLMKGYNKNIRPAERNEDVIQVTLKMTLTNLISLRSNPRGIQEREAQSRPELLSALCMLAFIVCLTLPWSIPVSAGGDACMHMLEVHSNQRRGGNERSMGDGSAIQRFNLYFVNLQKEREETLTTNVWIEMQWCDYRLKWNSSQHEDIELLRVPSKSIWLPDIVLENNVDGNFEIALYANALVYSSGCIYWLPPAIYRSACSITVDYFPFDWQNCSMVFRSRTYSANEIHLVLTEEEIKPGETQTIEWIDIDPAAFTENGEWAIKHRPAKKVISERFSKDELEYQEVVFFLIIQRKPLFYIINMIVPCVLISSLGLLVYYLPAKGPSDTVCLQALLYLMFIMSVATITVMNCVLVLNISLRTPNTHGMPRQVRQIFLNLLPRLLRMQMRPSVEGESCGSAPPRRRSSLGLITKADEYVLKTPRTELMFKNQKEREGLMKAVLQKITQELEVGTALDLCTSLAHAAPEIRSCVNSCAHIAAATRQQNDFDSENEEWFLVGRVIDRVCFFVMSLLFILGTIGIFLMGHFNQAPSMPFPGDPKKYLP</sequence>
<dbReference type="GO" id="GO:0004252">
    <property type="term" value="F:serine-type endopeptidase activity"/>
    <property type="evidence" value="ECO:0007669"/>
    <property type="project" value="InterPro"/>
</dbReference>
<keyword evidence="26" id="KW-1185">Reference proteome</keyword>
<keyword evidence="7 23" id="KW-0378">Hydrolase</keyword>
<dbReference type="GO" id="GO:0045211">
    <property type="term" value="C:postsynaptic membrane"/>
    <property type="evidence" value="ECO:0007669"/>
    <property type="project" value="UniProtKB-SubCell"/>
</dbReference>
<dbReference type="FunFam" id="2.40.10.10:FF:000003">
    <property type="entry name" value="Transmembrane serine protease 3"/>
    <property type="match status" value="1"/>
</dbReference>
<comment type="caution">
    <text evidence="22">Lacks conserved residue(s) required for the propagation of feature annotation.</text>
</comment>
<evidence type="ECO:0000256" key="7">
    <source>
        <dbReference type="ARBA" id="ARBA00022801"/>
    </source>
</evidence>
<feature type="transmembrane region" description="Helical" evidence="22">
    <location>
        <begin position="1214"/>
        <end position="1238"/>
    </location>
</feature>
<keyword evidence="8 23" id="KW-0720">Serine protease</keyword>
<evidence type="ECO:0000256" key="8">
    <source>
        <dbReference type="ARBA" id="ARBA00022825"/>
    </source>
</evidence>
<dbReference type="EMBL" id="SCEB01000297">
    <property type="protein sequence ID" value="RXM99788.1"/>
    <property type="molecule type" value="Genomic_DNA"/>
</dbReference>
<dbReference type="InterPro" id="IPR036734">
    <property type="entry name" value="Neur_chan_lig-bd_sf"/>
</dbReference>
<dbReference type="PROSITE" id="PS00135">
    <property type="entry name" value="TRYPSIN_SER"/>
    <property type="match status" value="1"/>
</dbReference>
<gene>
    <name evidence="25" type="ORF">EOD39_10757</name>
</gene>
<evidence type="ECO:0000256" key="3">
    <source>
        <dbReference type="ARBA" id="ARBA00022475"/>
    </source>
</evidence>
<dbReference type="Pfam" id="PF02931">
    <property type="entry name" value="Neur_chan_LBD"/>
    <property type="match status" value="2"/>
</dbReference>
<dbReference type="FunFam" id="2.70.170.10:FF:000012">
    <property type="entry name" value="Nicotinic acetylcholine receptor subunit gamma"/>
    <property type="match status" value="2"/>
</dbReference>